<dbReference type="AlphaFoldDB" id="A0A162JPM9"/>
<feature type="domain" description="Peptidase A1" evidence="8">
    <location>
        <begin position="89"/>
        <end position="402"/>
    </location>
</feature>
<evidence type="ECO:0000256" key="5">
    <source>
        <dbReference type="PIRSR" id="PIRSR601461-1"/>
    </source>
</evidence>
<organism evidence="9 10">
    <name type="scientific">Beauveria brongniartii RCEF 3172</name>
    <dbReference type="NCBI Taxonomy" id="1081107"/>
    <lineage>
        <taxon>Eukaryota</taxon>
        <taxon>Fungi</taxon>
        <taxon>Dikarya</taxon>
        <taxon>Ascomycota</taxon>
        <taxon>Pezizomycotina</taxon>
        <taxon>Sordariomycetes</taxon>
        <taxon>Hypocreomycetidae</taxon>
        <taxon>Hypocreales</taxon>
        <taxon>Cordycipitaceae</taxon>
        <taxon>Beauveria</taxon>
        <taxon>Beauveria brongniartii</taxon>
    </lineage>
</organism>
<dbReference type="SUPFAM" id="SSF50630">
    <property type="entry name" value="Acid proteases"/>
    <property type="match status" value="1"/>
</dbReference>
<evidence type="ECO:0000256" key="3">
    <source>
        <dbReference type="ARBA" id="ARBA00022750"/>
    </source>
</evidence>
<feature type="active site" evidence="5">
    <location>
        <position position="107"/>
    </location>
</feature>
<dbReference type="PRINTS" id="PR00792">
    <property type="entry name" value="PEPSIN"/>
</dbReference>
<keyword evidence="7" id="KW-0732">Signal</keyword>
<keyword evidence="4 6" id="KW-0378">Hydrolase</keyword>
<proteinExistence type="inferred from homology"/>
<reference evidence="9 10" key="1">
    <citation type="journal article" date="2016" name="Genome Biol. Evol.">
        <title>Divergent and convergent evolution of fungal pathogenicity.</title>
        <authorList>
            <person name="Shang Y."/>
            <person name="Xiao G."/>
            <person name="Zheng P."/>
            <person name="Cen K."/>
            <person name="Zhan S."/>
            <person name="Wang C."/>
        </authorList>
    </citation>
    <scope>NUCLEOTIDE SEQUENCE [LARGE SCALE GENOMIC DNA]</scope>
    <source>
        <strain evidence="9 10">RCEF 3172</strain>
    </source>
</reference>
<keyword evidence="2 6" id="KW-0645">Protease</keyword>
<dbReference type="InterPro" id="IPR034163">
    <property type="entry name" value="Aspergillopepsin-like_cat_dom"/>
</dbReference>
<evidence type="ECO:0000259" key="8">
    <source>
        <dbReference type="PROSITE" id="PS51767"/>
    </source>
</evidence>
<dbReference type="InterPro" id="IPR021109">
    <property type="entry name" value="Peptidase_aspartic_dom_sf"/>
</dbReference>
<keyword evidence="10" id="KW-1185">Reference proteome</keyword>
<evidence type="ECO:0000313" key="9">
    <source>
        <dbReference type="EMBL" id="OAA47208.1"/>
    </source>
</evidence>
<feature type="signal peptide" evidence="7">
    <location>
        <begin position="1"/>
        <end position="18"/>
    </location>
</feature>
<comment type="similarity">
    <text evidence="1 6">Belongs to the peptidase A1 family.</text>
</comment>
<accession>A0A162JPM9</accession>
<sequence length="405" mass="42135">MKASGVILSASALTGAFAAPAQSTDVTFSAKTVYNGKARHVLDDLDRAFKKYVPAEKRAEILAAAKNSRVTGTVITAPEPSDDNVDALYLTEVSIGTPAQNLKLDFDTGSSDLWVFSTDTDPSQVNGQTLYAPADSSSAHAVDGATWSIQYGDRSTSSGIVYTDSVTVGNLTVPNQAVESAQQVSSQFTKDSQSSGLLGLANSIGNTVTPVKQKTWFDSIAPSLDKKLFTVRLRHQAAGSYNFGYIDSSQYVGPISYTPAFTDSLGHRLFSSTGYAVGSGSTKSAAIKGTADTGTSLLILSSSVAGSYWSNVAGAQKVSINSGTGSAWLYPCSTKLPSFSFNVGSGKITVPGTDLNYAPNGGGYCVGGIATLNGIDISIFGDIALKSTFVVYDDANGQLGWAQGK</sequence>
<dbReference type="EMBL" id="AZHA01000006">
    <property type="protein sequence ID" value="OAA47208.1"/>
    <property type="molecule type" value="Genomic_DNA"/>
</dbReference>
<dbReference type="CDD" id="cd06097">
    <property type="entry name" value="Aspergillopepsin_like"/>
    <property type="match status" value="1"/>
</dbReference>
<evidence type="ECO:0000256" key="4">
    <source>
        <dbReference type="ARBA" id="ARBA00022801"/>
    </source>
</evidence>
<dbReference type="InterPro" id="IPR001461">
    <property type="entry name" value="Aspartic_peptidase_A1"/>
</dbReference>
<dbReference type="FunFam" id="2.40.70.10:FF:000026">
    <property type="entry name" value="Endothiapepsin"/>
    <property type="match status" value="1"/>
</dbReference>
<dbReference type="GO" id="GO:0006508">
    <property type="term" value="P:proteolysis"/>
    <property type="evidence" value="ECO:0007669"/>
    <property type="project" value="UniProtKB-KW"/>
</dbReference>
<evidence type="ECO:0000313" key="10">
    <source>
        <dbReference type="Proteomes" id="UP000076863"/>
    </source>
</evidence>
<gene>
    <name evidence="9" type="ORF">BBO_02663</name>
</gene>
<dbReference type="OrthoDB" id="2747330at2759"/>
<dbReference type="PANTHER" id="PTHR47966">
    <property type="entry name" value="BETA-SITE APP-CLEAVING ENZYME, ISOFORM A-RELATED"/>
    <property type="match status" value="1"/>
</dbReference>
<dbReference type="PANTHER" id="PTHR47966:SF2">
    <property type="entry name" value="ASPERGILLOPEPSIN-1-RELATED"/>
    <property type="match status" value="1"/>
</dbReference>
<dbReference type="InterPro" id="IPR001969">
    <property type="entry name" value="Aspartic_peptidase_AS"/>
</dbReference>
<keyword evidence="3 6" id="KW-0064">Aspartyl protease</keyword>
<dbReference type="Proteomes" id="UP000076863">
    <property type="component" value="Unassembled WGS sequence"/>
</dbReference>
<dbReference type="PROSITE" id="PS51767">
    <property type="entry name" value="PEPTIDASE_A1"/>
    <property type="match status" value="1"/>
</dbReference>
<protein>
    <submittedName>
        <fullName evidence="9">Aspartyl protease</fullName>
    </submittedName>
</protein>
<comment type="caution">
    <text evidence="9">The sequence shown here is derived from an EMBL/GenBank/DDBJ whole genome shotgun (WGS) entry which is preliminary data.</text>
</comment>
<evidence type="ECO:0000256" key="6">
    <source>
        <dbReference type="RuleBase" id="RU000454"/>
    </source>
</evidence>
<dbReference type="PROSITE" id="PS00141">
    <property type="entry name" value="ASP_PROTEASE"/>
    <property type="match status" value="1"/>
</dbReference>
<dbReference type="Pfam" id="PF00026">
    <property type="entry name" value="Asp"/>
    <property type="match status" value="1"/>
</dbReference>
<feature type="active site" evidence="5">
    <location>
        <position position="292"/>
    </location>
</feature>
<evidence type="ECO:0000256" key="7">
    <source>
        <dbReference type="SAM" id="SignalP"/>
    </source>
</evidence>
<name>A0A162JPM9_9HYPO</name>
<dbReference type="Gene3D" id="2.40.70.10">
    <property type="entry name" value="Acid Proteases"/>
    <property type="match status" value="2"/>
</dbReference>
<dbReference type="InterPro" id="IPR033121">
    <property type="entry name" value="PEPTIDASE_A1"/>
</dbReference>
<dbReference type="GO" id="GO:0004190">
    <property type="term" value="F:aspartic-type endopeptidase activity"/>
    <property type="evidence" value="ECO:0007669"/>
    <property type="project" value="UniProtKB-KW"/>
</dbReference>
<feature type="chain" id="PRO_5007836313" evidence="7">
    <location>
        <begin position="19"/>
        <end position="405"/>
    </location>
</feature>
<evidence type="ECO:0000256" key="1">
    <source>
        <dbReference type="ARBA" id="ARBA00007447"/>
    </source>
</evidence>
<evidence type="ECO:0000256" key="2">
    <source>
        <dbReference type="ARBA" id="ARBA00022670"/>
    </source>
</evidence>